<dbReference type="GO" id="GO:0016226">
    <property type="term" value="P:iron-sulfur cluster assembly"/>
    <property type="evidence" value="ECO:0007669"/>
    <property type="project" value="InterPro"/>
</dbReference>
<sequence length="75" mass="8297">MSKLKEKVQMVINRIRPYLQADGGDIELVDVVDNVVKVKLKGACVGCPMAQLTLKRGVEAYIKKELPEIKAVESV</sequence>
<dbReference type="Gene3D" id="3.30.300.130">
    <property type="entry name" value="Fe-S cluster assembly (FSCA)"/>
    <property type="match status" value="1"/>
</dbReference>
<dbReference type="EMBL" id="DRBS01000062">
    <property type="protein sequence ID" value="HDD43535.1"/>
    <property type="molecule type" value="Genomic_DNA"/>
</dbReference>
<dbReference type="Pfam" id="PF01106">
    <property type="entry name" value="NifU"/>
    <property type="match status" value="1"/>
</dbReference>
<protein>
    <submittedName>
        <fullName evidence="2">NifU family protein</fullName>
    </submittedName>
</protein>
<dbReference type="Proteomes" id="UP000886289">
    <property type="component" value="Unassembled WGS sequence"/>
</dbReference>
<dbReference type="InterPro" id="IPR034904">
    <property type="entry name" value="FSCA_dom_sf"/>
</dbReference>
<name>A0A7C0U1W2_DESA2</name>
<organism evidence="2">
    <name type="scientific">Desulfofervidus auxilii</name>
    <dbReference type="NCBI Taxonomy" id="1621989"/>
    <lineage>
        <taxon>Bacteria</taxon>
        <taxon>Pseudomonadati</taxon>
        <taxon>Thermodesulfobacteriota</taxon>
        <taxon>Candidatus Desulfofervidia</taxon>
        <taxon>Candidatus Desulfofervidales</taxon>
        <taxon>Candidatus Desulfofervidaceae</taxon>
        <taxon>Candidatus Desulfofervidus</taxon>
    </lineage>
</organism>
<dbReference type="SUPFAM" id="SSF117916">
    <property type="entry name" value="Fe-S cluster assembly (FSCA) domain-like"/>
    <property type="match status" value="1"/>
</dbReference>
<dbReference type="AlphaFoldDB" id="A0A7C0U1W2"/>
<dbReference type="InterPro" id="IPR001075">
    <property type="entry name" value="NIF_FeS_clus_asmbl_NifU_C"/>
</dbReference>
<evidence type="ECO:0000259" key="1">
    <source>
        <dbReference type="Pfam" id="PF01106"/>
    </source>
</evidence>
<gene>
    <name evidence="2" type="ORF">ENG63_01545</name>
</gene>
<evidence type="ECO:0000313" key="2">
    <source>
        <dbReference type="EMBL" id="HDD43535.1"/>
    </source>
</evidence>
<feature type="domain" description="NIF system FeS cluster assembly NifU C-terminal" evidence="1">
    <location>
        <begin position="8"/>
        <end position="73"/>
    </location>
</feature>
<reference evidence="2" key="1">
    <citation type="journal article" date="2020" name="mSystems">
        <title>Genome- and Community-Level Interaction Insights into Carbon Utilization and Element Cycling Functions of Hydrothermarchaeota in Hydrothermal Sediment.</title>
        <authorList>
            <person name="Zhou Z."/>
            <person name="Liu Y."/>
            <person name="Xu W."/>
            <person name="Pan J."/>
            <person name="Luo Z.H."/>
            <person name="Li M."/>
        </authorList>
    </citation>
    <scope>NUCLEOTIDE SEQUENCE [LARGE SCALE GENOMIC DNA]</scope>
    <source>
        <strain evidence="2">HyVt-233</strain>
    </source>
</reference>
<dbReference type="PANTHER" id="PTHR11178">
    <property type="entry name" value="IRON-SULFUR CLUSTER SCAFFOLD PROTEIN NFU-RELATED"/>
    <property type="match status" value="1"/>
</dbReference>
<accession>A0A7C0U1W2</accession>
<comment type="caution">
    <text evidence="2">The sequence shown here is derived from an EMBL/GenBank/DDBJ whole genome shotgun (WGS) entry which is preliminary data.</text>
</comment>
<dbReference type="GO" id="GO:0005506">
    <property type="term" value="F:iron ion binding"/>
    <property type="evidence" value="ECO:0007669"/>
    <property type="project" value="InterPro"/>
</dbReference>
<proteinExistence type="predicted"/>
<dbReference type="GO" id="GO:0051536">
    <property type="term" value="F:iron-sulfur cluster binding"/>
    <property type="evidence" value="ECO:0007669"/>
    <property type="project" value="InterPro"/>
</dbReference>